<keyword evidence="2" id="KW-0479">Metal-binding</keyword>
<dbReference type="InterPro" id="IPR050613">
    <property type="entry name" value="Sec_Metabolite_Reg"/>
</dbReference>
<dbReference type="CDD" id="cd12148">
    <property type="entry name" value="fungal_TF_MHR"/>
    <property type="match status" value="1"/>
</dbReference>
<name>A0A4U0UAZ5_9PEZI</name>
<accession>A0A4U0UAZ5</accession>
<dbReference type="EMBL" id="NAJL01000007">
    <property type="protein sequence ID" value="TKA31636.1"/>
    <property type="molecule type" value="Genomic_DNA"/>
</dbReference>
<dbReference type="OrthoDB" id="3989227at2759"/>
<gene>
    <name evidence="6" type="ORF">B0A50_01713</name>
</gene>
<feature type="domain" description="Xylanolytic transcriptional activator regulatory" evidence="5">
    <location>
        <begin position="590"/>
        <end position="663"/>
    </location>
</feature>
<feature type="compositionally biased region" description="Basic and acidic residues" evidence="4">
    <location>
        <begin position="883"/>
        <end position="892"/>
    </location>
</feature>
<evidence type="ECO:0000256" key="2">
    <source>
        <dbReference type="ARBA" id="ARBA00022723"/>
    </source>
</evidence>
<evidence type="ECO:0000313" key="7">
    <source>
        <dbReference type="Proteomes" id="UP000308549"/>
    </source>
</evidence>
<feature type="region of interest" description="Disordered" evidence="4">
    <location>
        <begin position="1"/>
        <end position="30"/>
    </location>
</feature>
<keyword evidence="3" id="KW-0539">Nucleus</keyword>
<evidence type="ECO:0000256" key="3">
    <source>
        <dbReference type="ARBA" id="ARBA00023242"/>
    </source>
</evidence>
<feature type="region of interest" description="Disordered" evidence="4">
    <location>
        <begin position="159"/>
        <end position="182"/>
    </location>
</feature>
<dbReference type="GO" id="GO:0008270">
    <property type="term" value="F:zinc ion binding"/>
    <property type="evidence" value="ECO:0007669"/>
    <property type="project" value="InterPro"/>
</dbReference>
<evidence type="ECO:0000256" key="1">
    <source>
        <dbReference type="ARBA" id="ARBA00004123"/>
    </source>
</evidence>
<organism evidence="6 7">
    <name type="scientific">Salinomyces thailandicus</name>
    <dbReference type="NCBI Taxonomy" id="706561"/>
    <lineage>
        <taxon>Eukaryota</taxon>
        <taxon>Fungi</taxon>
        <taxon>Dikarya</taxon>
        <taxon>Ascomycota</taxon>
        <taxon>Pezizomycotina</taxon>
        <taxon>Dothideomycetes</taxon>
        <taxon>Dothideomycetidae</taxon>
        <taxon>Mycosphaerellales</taxon>
        <taxon>Teratosphaeriaceae</taxon>
        <taxon>Salinomyces</taxon>
    </lineage>
</organism>
<evidence type="ECO:0000256" key="4">
    <source>
        <dbReference type="SAM" id="MobiDB-lite"/>
    </source>
</evidence>
<dbReference type="InterPro" id="IPR007219">
    <property type="entry name" value="XnlR_reg_dom"/>
</dbReference>
<dbReference type="AlphaFoldDB" id="A0A4U0UAZ5"/>
<dbReference type="SMART" id="SM00906">
    <property type="entry name" value="Fungal_trans"/>
    <property type="match status" value="1"/>
</dbReference>
<evidence type="ECO:0000259" key="5">
    <source>
        <dbReference type="SMART" id="SM00906"/>
    </source>
</evidence>
<feature type="compositionally biased region" description="Polar residues" evidence="4">
    <location>
        <begin position="1"/>
        <end position="10"/>
    </location>
</feature>
<reference evidence="6 7" key="1">
    <citation type="submission" date="2017-03" db="EMBL/GenBank/DDBJ databases">
        <title>Genomes of endolithic fungi from Antarctica.</title>
        <authorList>
            <person name="Coleine C."/>
            <person name="Masonjones S."/>
            <person name="Stajich J.E."/>
        </authorList>
    </citation>
    <scope>NUCLEOTIDE SEQUENCE [LARGE SCALE GENOMIC DNA]</scope>
    <source>
        <strain evidence="6 7">CCFEE 6315</strain>
    </source>
</reference>
<dbReference type="Proteomes" id="UP000308549">
    <property type="component" value="Unassembled WGS sequence"/>
</dbReference>
<keyword evidence="7" id="KW-1185">Reference proteome</keyword>
<dbReference type="PANTHER" id="PTHR31001">
    <property type="entry name" value="UNCHARACTERIZED TRANSCRIPTIONAL REGULATORY PROTEIN"/>
    <property type="match status" value="1"/>
</dbReference>
<dbReference type="GO" id="GO:0006351">
    <property type="term" value="P:DNA-templated transcription"/>
    <property type="evidence" value="ECO:0007669"/>
    <property type="project" value="InterPro"/>
</dbReference>
<proteinExistence type="predicted"/>
<evidence type="ECO:0000313" key="6">
    <source>
        <dbReference type="EMBL" id="TKA31636.1"/>
    </source>
</evidence>
<feature type="region of interest" description="Disordered" evidence="4">
    <location>
        <begin position="310"/>
        <end position="329"/>
    </location>
</feature>
<feature type="compositionally biased region" description="Basic and acidic residues" evidence="4">
    <location>
        <begin position="173"/>
        <end position="182"/>
    </location>
</feature>
<feature type="compositionally biased region" description="Basic and acidic residues" evidence="4">
    <location>
        <begin position="246"/>
        <end position="261"/>
    </location>
</feature>
<feature type="region of interest" description="Disordered" evidence="4">
    <location>
        <begin position="882"/>
        <end position="906"/>
    </location>
</feature>
<feature type="region of interest" description="Disordered" evidence="4">
    <location>
        <begin position="236"/>
        <end position="296"/>
    </location>
</feature>
<comment type="subcellular location">
    <subcellularLocation>
        <location evidence="1">Nucleus</location>
    </subcellularLocation>
</comment>
<protein>
    <recommendedName>
        <fullName evidence="5">Xylanolytic transcriptional activator regulatory domain-containing protein</fullName>
    </recommendedName>
</protein>
<dbReference type="GO" id="GO:0005634">
    <property type="term" value="C:nucleus"/>
    <property type="evidence" value="ECO:0007669"/>
    <property type="project" value="UniProtKB-SubCell"/>
</dbReference>
<sequence>MDTPTNSATASPGGGGPIAGGRHHPPPHNHENLVLATVGALPPADRLRTITRLLNGYEAATQENIDRVGRTLEELFGAQDGIHGVPLDVVRDFQAALQNVRLAPGVNRLALRIDIHRRGAGRRHQRRAAMAEMMREAEAEAEAEAERLVAQMLAMGRRRRRSTRDRSGMGGRFRADSEALREQEEAEDMEEMNGLYLGGRVQLVSAARAHLRRLGYRVAQAEFDVDGQAYAPSQFLPHLPASTVPPRDEPETTTNDEHLYEGDAPTGGPPTRPLVDAQGRAPRKPRKPGEGRDKELLERLRRLEGVVKGMGVDVPPDAESQETQQNGPEVDDMAGELVENKQPKTSRTVHAAKLLEKEVDPGDKSMIYEQPAESDYDKKSRWMEAQQQTRFENRFGRLVINEGRSRYINNSFWANLSNEVEDLRGILNQASDEEDEDPLDSNFTLDNNHQGWVFGFSSQNVDLLTLHPLPNQIALYWETYKDRVDPLVKVLHIPTIEPTVLSAASHLSNLSKGFEALLFTIYYCATTSLSAEDCLLKFGEEKPRLLSRYRFALEQALARANFLTTEELVVLQAFVIFLICLRRNNNARVIWTLTGLVVRIAQTIGIHRDGSHFALSPFEVEMRRRLWWQVCLLDVRASEDHGCDPTIVEQSFDTQMPLNINDVDISPGMEDFPAETLGCTDMSFCLIRFEVANTFRRINYVPPGATRPYEEHFATVTLQDKERWITECHQRLEERYLKHCDMSVPLFWVTATVSRLMMSKMWLMVYHPFQRQGGGVSLPSETKDKLFITSLENIEYTLLLETETRTMKWGWLFRTYMQWHALAFMLSELCQRTSGDLVERAWIAVEKTRNGRWDDSTFADDIRSGHLWRPLKKIYRKAKEARRRGLQEEQRAKQTANEPSLVKKYSPNANPMFGHPRRPQMTRAPLSSAQTHRFMQGPTYGQMPLDKHEMLKSPKISEAVAVVEDDPMDMAGLNGGPTKPQQQQQKALPQFQDLYTNGQSMYAPTVTAKPGLQFGNGFSSVASNVDFSNAPPPVMDFSRNTGSTAAPRMSSMDSNAELDPGIMDTTGEVNWENWDQLVRQFGMDVDQTFDIRADDPSGNGWSQEDMNMMSMNGFNSKMGMGGSDWF</sequence>
<feature type="compositionally biased region" description="Basic and acidic residues" evidence="4">
    <location>
        <begin position="287"/>
        <end position="296"/>
    </location>
</feature>
<dbReference type="Pfam" id="PF04082">
    <property type="entry name" value="Fungal_trans"/>
    <property type="match status" value="1"/>
</dbReference>
<comment type="caution">
    <text evidence="6">The sequence shown here is derived from an EMBL/GenBank/DDBJ whole genome shotgun (WGS) entry which is preliminary data.</text>
</comment>
<dbReference type="PANTHER" id="PTHR31001:SF50">
    <property type="entry name" value="ZN(II)2CYS6 TRANSCRIPTION FACTOR (EUROFUNG)"/>
    <property type="match status" value="1"/>
</dbReference>
<dbReference type="GO" id="GO:0003677">
    <property type="term" value="F:DNA binding"/>
    <property type="evidence" value="ECO:0007669"/>
    <property type="project" value="InterPro"/>
</dbReference>